<dbReference type="Gene3D" id="3.40.50.1240">
    <property type="entry name" value="Phosphoglycerate mutase-like"/>
    <property type="match status" value="1"/>
</dbReference>
<protein>
    <recommendedName>
        <fullName evidence="2">phosphoglycerate mutase (2,3-diphosphoglycerate-dependent)</fullName>
        <ecNumber evidence="2">5.4.2.11</ecNumber>
    </recommendedName>
</protein>
<evidence type="ECO:0000256" key="5">
    <source>
        <dbReference type="PIRSR" id="PIRSR613078-1"/>
    </source>
</evidence>
<feature type="binding site" evidence="6">
    <location>
        <begin position="8"/>
        <end position="15"/>
    </location>
    <ligand>
        <name>substrate</name>
    </ligand>
</feature>
<evidence type="ECO:0000256" key="4">
    <source>
        <dbReference type="ARBA" id="ARBA00023235"/>
    </source>
</evidence>
<evidence type="ECO:0000256" key="2">
    <source>
        <dbReference type="ARBA" id="ARBA00012028"/>
    </source>
</evidence>
<evidence type="ECO:0000256" key="1">
    <source>
        <dbReference type="ARBA" id="ARBA00006717"/>
    </source>
</evidence>
<feature type="binding site" evidence="6">
    <location>
        <begin position="84"/>
        <end position="87"/>
    </location>
    <ligand>
        <name>substrate</name>
    </ligand>
</feature>
<evidence type="ECO:0000313" key="8">
    <source>
        <dbReference type="Proteomes" id="UP000176406"/>
    </source>
</evidence>
<dbReference type="EMBL" id="MHMG01000044">
    <property type="protein sequence ID" value="OGZ22478.1"/>
    <property type="molecule type" value="Genomic_DNA"/>
</dbReference>
<feature type="active site" description="Tele-phosphohistidine intermediate" evidence="5">
    <location>
        <position position="9"/>
    </location>
</feature>
<dbReference type="PIRSF" id="PIRSF000709">
    <property type="entry name" value="6PFK_2-Ptase"/>
    <property type="match status" value="1"/>
</dbReference>
<dbReference type="GO" id="GO:0006096">
    <property type="term" value="P:glycolytic process"/>
    <property type="evidence" value="ECO:0007669"/>
    <property type="project" value="UniProtKB-KW"/>
</dbReference>
<dbReference type="CDD" id="cd07067">
    <property type="entry name" value="HP_PGM_like"/>
    <property type="match status" value="1"/>
</dbReference>
<keyword evidence="4" id="KW-0413">Isomerase</keyword>
<dbReference type="NCBIfam" id="TIGR01258">
    <property type="entry name" value="pgm_1"/>
    <property type="match status" value="1"/>
</dbReference>
<dbReference type="InterPro" id="IPR013078">
    <property type="entry name" value="His_Pase_superF_clade-1"/>
</dbReference>
<feature type="binding site" evidence="6">
    <location>
        <begin position="111"/>
        <end position="112"/>
    </location>
    <ligand>
        <name>substrate</name>
    </ligand>
</feature>
<feature type="binding site" evidence="6">
    <location>
        <position position="95"/>
    </location>
    <ligand>
        <name>substrate</name>
    </ligand>
</feature>
<dbReference type="SUPFAM" id="SSF53254">
    <property type="entry name" value="Phosphoglycerate mutase-like"/>
    <property type="match status" value="1"/>
</dbReference>
<feature type="active site" description="Proton donor/acceptor" evidence="5">
    <location>
        <position position="84"/>
    </location>
</feature>
<accession>A0A1G2EBF3</accession>
<feature type="binding site" evidence="6">
    <location>
        <begin position="21"/>
        <end position="22"/>
    </location>
    <ligand>
        <name>substrate</name>
    </ligand>
</feature>
<dbReference type="InterPro" id="IPR005952">
    <property type="entry name" value="Phosphogly_mut1"/>
</dbReference>
<gene>
    <name evidence="7" type="ORF">A3A08_01155</name>
</gene>
<evidence type="ECO:0000256" key="6">
    <source>
        <dbReference type="PIRSR" id="PIRSR613078-2"/>
    </source>
</evidence>
<dbReference type="PANTHER" id="PTHR11931">
    <property type="entry name" value="PHOSPHOGLYCERATE MUTASE"/>
    <property type="match status" value="1"/>
</dbReference>
<sequence>MAKLILLRHLESQWNKENKFTGWQDIPLSQEGIDSAKEVAEKLADFKIDQIYTSPLIRNKETVSLILKNLSRDLPVVIDRALDERNYGKLQGLNKDEVKKQYGEEQVRLWRRSWDQAPPEGESLRDVFERAVPFFQKYVEKDLKDEKNVLVVASHNSLRALVKYIEKISEDDIINIEIKPGEFKIYGNNRR</sequence>
<dbReference type="EC" id="5.4.2.11" evidence="2"/>
<comment type="caution">
    <text evidence="7">The sequence shown here is derived from an EMBL/GenBank/DDBJ whole genome shotgun (WGS) entry which is preliminary data.</text>
</comment>
<name>A0A1G2EBF3_9BACT</name>
<dbReference type="GO" id="GO:0004619">
    <property type="term" value="F:phosphoglycerate mutase activity"/>
    <property type="evidence" value="ECO:0007669"/>
    <property type="project" value="UniProtKB-EC"/>
</dbReference>
<feature type="binding site" evidence="6">
    <location>
        <position position="58"/>
    </location>
    <ligand>
        <name>substrate</name>
    </ligand>
</feature>
<dbReference type="Pfam" id="PF00300">
    <property type="entry name" value="His_Phos_1"/>
    <property type="match status" value="1"/>
</dbReference>
<evidence type="ECO:0000256" key="3">
    <source>
        <dbReference type="ARBA" id="ARBA00023152"/>
    </source>
</evidence>
<reference evidence="7 8" key="1">
    <citation type="journal article" date="2016" name="Nat. Commun.">
        <title>Thousands of microbial genomes shed light on interconnected biogeochemical processes in an aquifer system.</title>
        <authorList>
            <person name="Anantharaman K."/>
            <person name="Brown C.T."/>
            <person name="Hug L.A."/>
            <person name="Sharon I."/>
            <person name="Castelle C.J."/>
            <person name="Probst A.J."/>
            <person name="Thomas B.C."/>
            <person name="Singh A."/>
            <person name="Wilkins M.J."/>
            <person name="Karaoz U."/>
            <person name="Brodie E.L."/>
            <person name="Williams K.H."/>
            <person name="Hubbard S.S."/>
            <person name="Banfield J.F."/>
        </authorList>
    </citation>
    <scope>NUCLEOTIDE SEQUENCE [LARGE SCALE GENOMIC DNA]</scope>
</reference>
<dbReference type="Proteomes" id="UP000176406">
    <property type="component" value="Unassembled WGS sequence"/>
</dbReference>
<keyword evidence="3" id="KW-0324">Glycolysis</keyword>
<comment type="similarity">
    <text evidence="1">Belongs to the phosphoglycerate mutase family. BPG-dependent PGAM subfamily.</text>
</comment>
<evidence type="ECO:0000313" key="7">
    <source>
        <dbReference type="EMBL" id="OGZ22478.1"/>
    </source>
</evidence>
<dbReference type="InterPro" id="IPR029033">
    <property type="entry name" value="His_PPase_superfam"/>
</dbReference>
<organism evidence="7 8">
    <name type="scientific">Candidatus Nealsonbacteria bacterium RIFCSPLOWO2_01_FULL_41_9</name>
    <dbReference type="NCBI Taxonomy" id="1801671"/>
    <lineage>
        <taxon>Bacteria</taxon>
        <taxon>Candidatus Nealsoniibacteriota</taxon>
    </lineage>
</organism>
<dbReference type="AlphaFoldDB" id="A0A1G2EBF3"/>
<proteinExistence type="inferred from homology"/>
<dbReference type="SMART" id="SM00855">
    <property type="entry name" value="PGAM"/>
    <property type="match status" value="1"/>
</dbReference>